<gene>
    <name evidence="2" type="ORF">SEMRO_107_G053920.1</name>
</gene>
<reference evidence="2" key="1">
    <citation type="submission" date="2020-06" db="EMBL/GenBank/DDBJ databases">
        <authorList>
            <consortium name="Plant Systems Biology data submission"/>
        </authorList>
    </citation>
    <scope>NUCLEOTIDE SEQUENCE</scope>
    <source>
        <strain evidence="2">D6</strain>
    </source>
</reference>
<dbReference type="OrthoDB" id="442066at2759"/>
<dbReference type="InterPro" id="IPR001611">
    <property type="entry name" value="Leu-rich_rpt"/>
</dbReference>
<comment type="caution">
    <text evidence="2">The sequence shown here is derived from an EMBL/GenBank/DDBJ whole genome shotgun (WGS) entry which is preliminary data.</text>
</comment>
<dbReference type="Pfam" id="PF00560">
    <property type="entry name" value="LRR_1"/>
    <property type="match status" value="1"/>
</dbReference>
<feature type="compositionally biased region" description="Polar residues" evidence="1">
    <location>
        <begin position="34"/>
        <end position="46"/>
    </location>
</feature>
<protein>
    <recommendedName>
        <fullName evidence="4">L domain-like protein</fullName>
    </recommendedName>
</protein>
<accession>A0A9N8DIR1</accession>
<dbReference type="InterPro" id="IPR052592">
    <property type="entry name" value="LRR-RLK"/>
</dbReference>
<dbReference type="InterPro" id="IPR032675">
    <property type="entry name" value="LRR_dom_sf"/>
</dbReference>
<dbReference type="AlphaFoldDB" id="A0A9N8DIR1"/>
<evidence type="ECO:0008006" key="4">
    <source>
        <dbReference type="Google" id="ProtNLM"/>
    </source>
</evidence>
<dbReference type="PANTHER" id="PTHR48054">
    <property type="entry name" value="RECEPTOR KINASE-LIKE PROTEIN XA21"/>
    <property type="match status" value="1"/>
</dbReference>
<organism evidence="2 3">
    <name type="scientific">Seminavis robusta</name>
    <dbReference type="NCBI Taxonomy" id="568900"/>
    <lineage>
        <taxon>Eukaryota</taxon>
        <taxon>Sar</taxon>
        <taxon>Stramenopiles</taxon>
        <taxon>Ochrophyta</taxon>
        <taxon>Bacillariophyta</taxon>
        <taxon>Bacillariophyceae</taxon>
        <taxon>Bacillariophycidae</taxon>
        <taxon>Naviculales</taxon>
        <taxon>Naviculaceae</taxon>
        <taxon>Seminavis</taxon>
    </lineage>
</organism>
<sequence length="420" mass="47432">MVNTDTSQEQECPNVWEDAYEDWYALDGDDDEQVGSSQIPNSSSATKRTRDAEAADPTAHSVSSFTEEPCFWCDDFDDGDATTKTKSTRATSSTTASSRLPYPRRIPQKHFLREKHLQRSCSHSFLWAVQGFLLFNLILGLLFNPQKGHAPPVHYFIRWPLETPPPLPVVTPAPGNNTGYPLRPLTTDDLGPLPGYTLEALKDEFKSPQSLAFHWLQADHNWNTYSVGRLRQRFALAVLYFSTNPPFQHTWTRTGDWLSYETHECEWMMFMVDSGKNHLKPMNLCTVDSDDDRHVDDNGRTNATSINYEAVRRLHLSNNNLVGHLPPEVDLLSSLTDLRVNDNRLSGQVPDEWGFTQELPDGGGFQPPLWFRLHTLHLQNNDGLLGDLPSNRCSIDDLKYDCAKDDDRTGGGLCGCGCRC</sequence>
<evidence type="ECO:0000256" key="1">
    <source>
        <dbReference type="SAM" id="MobiDB-lite"/>
    </source>
</evidence>
<dbReference type="SUPFAM" id="SSF52058">
    <property type="entry name" value="L domain-like"/>
    <property type="match status" value="1"/>
</dbReference>
<name>A0A9N8DIR1_9STRA</name>
<evidence type="ECO:0000313" key="2">
    <source>
        <dbReference type="EMBL" id="CAB9501391.1"/>
    </source>
</evidence>
<dbReference type="Proteomes" id="UP001153069">
    <property type="component" value="Unassembled WGS sequence"/>
</dbReference>
<feature type="region of interest" description="Disordered" evidence="1">
    <location>
        <begin position="24"/>
        <end position="61"/>
    </location>
</feature>
<dbReference type="EMBL" id="CAICTM010000106">
    <property type="protein sequence ID" value="CAB9501391.1"/>
    <property type="molecule type" value="Genomic_DNA"/>
</dbReference>
<keyword evidence="3" id="KW-1185">Reference proteome</keyword>
<dbReference type="Gene3D" id="3.80.10.10">
    <property type="entry name" value="Ribonuclease Inhibitor"/>
    <property type="match status" value="1"/>
</dbReference>
<proteinExistence type="predicted"/>
<evidence type="ECO:0000313" key="3">
    <source>
        <dbReference type="Proteomes" id="UP001153069"/>
    </source>
</evidence>